<dbReference type="RefSeq" id="WP_208632911.1">
    <property type="nucleotide sequence ID" value="NZ_CP059319.1"/>
</dbReference>
<reference evidence="2" key="1">
    <citation type="submission" date="2020-07" db="EMBL/GenBank/DDBJ databases">
        <authorList>
            <person name="Camacho E."/>
        </authorList>
    </citation>
    <scope>NUCLEOTIDE SEQUENCE</scope>
    <source>
        <strain evidence="2">MPO218</strain>
    </source>
</reference>
<dbReference type="Proteomes" id="UP000664914">
    <property type="component" value="Chromosome"/>
</dbReference>
<sequence>MTSTTIFARLSLGLLASASIAGLATPAMAGKLLFSDDPALAGATLAAGQEVRTSGGTTQIMTDNGSIVSLVGGGAVRIDGDDVTVLAGSVTVATQSGASSTNVRLPGGATARLTGVSPSGSFTVTGDGFTGHALGGNVAIQSDGQTKVYTRGSAWQGQAGGGTSRIFANQADPAPAASRTAASDAVEPAGDTAQAAAAGVPVNLGEALAAVGASGDVVQAARNVEASATNPAVKAFPAGDVATLVDFAAQLQSAYGGQLFAGAEPGIIQTYLAYLANGGAGDQFKATYAALINQYIDLLRTGASPASFTGANQAAVNSYLAYLSSTGTLQGLSAQNRALADAYLDFLSSGGAATDFTKSYLDVVNAYIAFIKGGGAPANFTGATQDVINAYFAFLQSSGLVDAIAQANRSVFDAYAQYLANGGTGVFVPPGGTNPGTDPGTGPVVLPGYATALQAYIDFLKGGGNPNGFSGITVDLIRQYINLAIDNGLFAGVPAPTIQLIRDALNLLAATGTFDAIAPLLANLTLVLPTIPTTPTGPTTPTAPVTGNERTGQMIAYAGDRLGIDLRDKTTTTIDDSGKLVKYVWTTNTQESPEIGTNSGFETGSVAGVIGWTRWAGGATAGKYFDSSVLNRTDKQGMHYVYGAPATNLPTSGTASYALVGATKPTISDGSLDPGSLTGSAAVAFGATPTVGVDLHVSIGGHTYDVATNGGVANPAQSQMGVQANMGFQANNIPVAAGGPVCSSTGCGAYITGFLAGPGASHVGLSYSINSTNGGPTLTGAAAFGK</sequence>
<accession>A0A975HDU0</accession>
<proteinExistence type="predicted"/>
<name>A0A975HDU0_9SPHN</name>
<dbReference type="AlphaFoldDB" id="A0A975HDU0"/>
<protein>
    <submittedName>
        <fullName evidence="2">Uncharacterized protein</fullName>
    </submittedName>
</protein>
<feature type="signal peptide" evidence="1">
    <location>
        <begin position="1"/>
        <end position="29"/>
    </location>
</feature>
<organism evidence="2 3">
    <name type="scientific">Rhizorhabdus wittichii</name>
    <dbReference type="NCBI Taxonomy" id="160791"/>
    <lineage>
        <taxon>Bacteria</taxon>
        <taxon>Pseudomonadati</taxon>
        <taxon>Pseudomonadota</taxon>
        <taxon>Alphaproteobacteria</taxon>
        <taxon>Sphingomonadales</taxon>
        <taxon>Sphingomonadaceae</taxon>
        <taxon>Rhizorhabdus</taxon>
    </lineage>
</organism>
<evidence type="ECO:0000313" key="2">
    <source>
        <dbReference type="EMBL" id="QTH21765.1"/>
    </source>
</evidence>
<feature type="chain" id="PRO_5036733890" evidence="1">
    <location>
        <begin position="30"/>
        <end position="786"/>
    </location>
</feature>
<reference evidence="2" key="2">
    <citation type="submission" date="2021-04" db="EMBL/GenBank/DDBJ databases">
        <title>Isolation and genomic analysis of the ibuprofen-degrading bacterium Sphingomonas strain MPO218.</title>
        <authorList>
            <person name="Aulestia M."/>
            <person name="Flores A."/>
            <person name="Mangas E.L."/>
            <person name="Perez-Pulido A.J."/>
            <person name="Santero E."/>
            <person name="Camacho E.M."/>
        </authorList>
    </citation>
    <scope>NUCLEOTIDE SEQUENCE</scope>
    <source>
        <strain evidence="2">MPO218</strain>
    </source>
</reference>
<evidence type="ECO:0000313" key="3">
    <source>
        <dbReference type="Proteomes" id="UP000664914"/>
    </source>
</evidence>
<gene>
    <name evidence="2" type="ORF">HRJ34_26305</name>
</gene>
<evidence type="ECO:0000256" key="1">
    <source>
        <dbReference type="SAM" id="SignalP"/>
    </source>
</evidence>
<dbReference type="EMBL" id="CP059319">
    <property type="protein sequence ID" value="QTH21765.1"/>
    <property type="molecule type" value="Genomic_DNA"/>
</dbReference>
<keyword evidence="1" id="KW-0732">Signal</keyword>